<keyword evidence="8" id="KW-0597">Phosphoprotein</keyword>
<dbReference type="AlphaFoldDB" id="Q2RPP6"/>
<dbReference type="SUPFAM" id="SSF52540">
    <property type="entry name" value="P-loop containing nucleoside triphosphate hydrolases"/>
    <property type="match status" value="1"/>
</dbReference>
<keyword evidence="3" id="KW-0902">Two-component regulatory system</keyword>
<protein>
    <submittedName>
        <fullName evidence="11">Two component, sigma54 specific, transcriptional regulator, Fis family</fullName>
    </submittedName>
</protein>
<dbReference type="InterPro" id="IPR001789">
    <property type="entry name" value="Sig_transdc_resp-reg_receiver"/>
</dbReference>
<evidence type="ECO:0000259" key="9">
    <source>
        <dbReference type="PROSITE" id="PS50045"/>
    </source>
</evidence>
<dbReference type="InterPro" id="IPR025944">
    <property type="entry name" value="Sigma_54_int_dom_CS"/>
</dbReference>
<dbReference type="PROSITE" id="PS00675">
    <property type="entry name" value="SIGMA54_INTERACT_1"/>
    <property type="match status" value="1"/>
</dbReference>
<dbReference type="GO" id="GO:0006355">
    <property type="term" value="P:regulation of DNA-templated transcription"/>
    <property type="evidence" value="ECO:0007669"/>
    <property type="project" value="InterPro"/>
</dbReference>
<dbReference type="HOGENOM" id="CLU_000445_0_4_5"/>
<dbReference type="eggNOG" id="COG2204">
    <property type="taxonomic scope" value="Bacteria"/>
</dbReference>
<dbReference type="SMART" id="SM00382">
    <property type="entry name" value="AAA"/>
    <property type="match status" value="1"/>
</dbReference>
<feature type="domain" description="Response regulatory" evidence="10">
    <location>
        <begin position="7"/>
        <end position="125"/>
    </location>
</feature>
<dbReference type="InterPro" id="IPR011006">
    <property type="entry name" value="CheY-like_superfamily"/>
</dbReference>
<dbReference type="GO" id="GO:0005524">
    <property type="term" value="F:ATP binding"/>
    <property type="evidence" value="ECO:0007669"/>
    <property type="project" value="UniProtKB-KW"/>
</dbReference>
<dbReference type="Gene3D" id="3.40.50.2300">
    <property type="match status" value="1"/>
</dbReference>
<evidence type="ECO:0000256" key="4">
    <source>
        <dbReference type="ARBA" id="ARBA00023015"/>
    </source>
</evidence>
<evidence type="ECO:0000256" key="1">
    <source>
        <dbReference type="ARBA" id="ARBA00022741"/>
    </source>
</evidence>
<dbReference type="STRING" id="269796.Rru_A3104"/>
<evidence type="ECO:0000259" key="10">
    <source>
        <dbReference type="PROSITE" id="PS50110"/>
    </source>
</evidence>
<dbReference type="InterPro" id="IPR025662">
    <property type="entry name" value="Sigma_54_int_dom_ATP-bd_1"/>
</dbReference>
<dbReference type="GO" id="GO:0000160">
    <property type="term" value="P:phosphorelay signal transduction system"/>
    <property type="evidence" value="ECO:0007669"/>
    <property type="project" value="UniProtKB-KW"/>
</dbReference>
<dbReference type="Proteomes" id="UP000001929">
    <property type="component" value="Chromosome"/>
</dbReference>
<dbReference type="KEGG" id="rru:Rru_A3104"/>
<dbReference type="SUPFAM" id="SSF46689">
    <property type="entry name" value="Homeodomain-like"/>
    <property type="match status" value="1"/>
</dbReference>
<dbReference type="GO" id="GO:0043565">
    <property type="term" value="F:sequence-specific DNA binding"/>
    <property type="evidence" value="ECO:0007669"/>
    <property type="project" value="InterPro"/>
</dbReference>
<dbReference type="PATRIC" id="fig|269796.9.peg.3217"/>
<dbReference type="PROSITE" id="PS50110">
    <property type="entry name" value="RESPONSE_REGULATORY"/>
    <property type="match status" value="1"/>
</dbReference>
<dbReference type="Gene3D" id="1.10.8.60">
    <property type="match status" value="1"/>
</dbReference>
<keyword evidence="5" id="KW-0238">DNA-binding</keyword>
<evidence type="ECO:0000256" key="2">
    <source>
        <dbReference type="ARBA" id="ARBA00022840"/>
    </source>
</evidence>
<organism evidence="11 12">
    <name type="scientific">Rhodospirillum rubrum (strain ATCC 11170 / ATH 1.1.1 / DSM 467 / LMG 4362 / NCIMB 8255 / S1)</name>
    <dbReference type="NCBI Taxonomy" id="269796"/>
    <lineage>
        <taxon>Bacteria</taxon>
        <taxon>Pseudomonadati</taxon>
        <taxon>Pseudomonadota</taxon>
        <taxon>Alphaproteobacteria</taxon>
        <taxon>Rhodospirillales</taxon>
        <taxon>Rhodospirillaceae</taxon>
        <taxon>Rhodospirillum</taxon>
    </lineage>
</organism>
<evidence type="ECO:0000256" key="6">
    <source>
        <dbReference type="ARBA" id="ARBA00023159"/>
    </source>
</evidence>
<dbReference type="Pfam" id="PF02954">
    <property type="entry name" value="HTH_8"/>
    <property type="match status" value="1"/>
</dbReference>
<dbReference type="InterPro" id="IPR058031">
    <property type="entry name" value="AAA_lid_NorR"/>
</dbReference>
<dbReference type="Gene3D" id="1.10.10.60">
    <property type="entry name" value="Homeodomain-like"/>
    <property type="match status" value="1"/>
</dbReference>
<feature type="modified residue" description="4-aspartylphosphate" evidence="8">
    <location>
        <position position="55"/>
    </location>
</feature>
<keyword evidence="6" id="KW-0010">Activator</keyword>
<evidence type="ECO:0000256" key="5">
    <source>
        <dbReference type="ARBA" id="ARBA00023125"/>
    </source>
</evidence>
<evidence type="ECO:0000313" key="11">
    <source>
        <dbReference type="EMBL" id="ABC23899.1"/>
    </source>
</evidence>
<dbReference type="InterPro" id="IPR002078">
    <property type="entry name" value="Sigma_54_int"/>
</dbReference>
<sequence>MTEPLPRLLIVEDDLGVQSQLKWSFSDEWLIDVAADRAKALEIAARTPPTIVILDLGLPPEPNGAGEGLATLEGLISLNPLTKVIVSSGNEDHRHALSAIRLGAYDFYPKPVDIEHLRLITARAAHLRRLEEENRQLARAGHAGPLANVIGESAAIQAVCQMVRRVASTTVNVLLLGESGTGKEVFAHSLHQLSGRAGQPFVAINCAAIPENLLESELFGHEKGAFTGALRQTTGKIQQANGGTLFLDEIGDMPPPLQAKLLRFLQSRVIERVGGRQSLEVDVRIVSATNRDLGALIEKGEFREDLYYRLDEVKIALPPLRDRIEDAPLLAQYFLDSFAASMGRKVTGFSSDAQVALSAHPWPGNVRELENRVKRAVVLAEGRLVTAKDMDLVGGAMPTLRESRRRADYQAVTTALLLAGNNLSLAAKYLGISRPTLYDLIETHNIHV</sequence>
<dbReference type="CDD" id="cd00009">
    <property type="entry name" value="AAA"/>
    <property type="match status" value="1"/>
</dbReference>
<dbReference type="PROSITE" id="PS50045">
    <property type="entry name" value="SIGMA54_INTERACT_4"/>
    <property type="match status" value="1"/>
</dbReference>
<dbReference type="SUPFAM" id="SSF52172">
    <property type="entry name" value="CheY-like"/>
    <property type="match status" value="1"/>
</dbReference>
<accession>Q2RPP6</accession>
<dbReference type="InterPro" id="IPR009057">
    <property type="entry name" value="Homeodomain-like_sf"/>
</dbReference>
<keyword evidence="12" id="KW-1185">Reference proteome</keyword>
<evidence type="ECO:0000256" key="7">
    <source>
        <dbReference type="ARBA" id="ARBA00023163"/>
    </source>
</evidence>
<dbReference type="EMBL" id="CP000230">
    <property type="protein sequence ID" value="ABC23899.1"/>
    <property type="molecule type" value="Genomic_DNA"/>
</dbReference>
<dbReference type="NCBIfam" id="TIGR02915">
    <property type="entry name" value="PEP_resp_reg"/>
    <property type="match status" value="1"/>
</dbReference>
<dbReference type="RefSeq" id="WP_011390852.1">
    <property type="nucleotide sequence ID" value="NC_007643.1"/>
</dbReference>
<dbReference type="InterPro" id="IPR003593">
    <property type="entry name" value="AAA+_ATPase"/>
</dbReference>
<dbReference type="Gene3D" id="3.40.50.300">
    <property type="entry name" value="P-loop containing nucleotide triphosphate hydrolases"/>
    <property type="match status" value="1"/>
</dbReference>
<dbReference type="Pfam" id="PF00158">
    <property type="entry name" value="Sigma54_activat"/>
    <property type="match status" value="1"/>
</dbReference>
<dbReference type="PANTHER" id="PTHR32071:SF113">
    <property type="entry name" value="ALGINATE BIOSYNTHESIS TRANSCRIPTIONAL REGULATORY PROTEIN ALGB"/>
    <property type="match status" value="1"/>
</dbReference>
<dbReference type="PROSITE" id="PS00676">
    <property type="entry name" value="SIGMA54_INTERACT_2"/>
    <property type="match status" value="1"/>
</dbReference>
<proteinExistence type="predicted"/>
<dbReference type="Pfam" id="PF00072">
    <property type="entry name" value="Response_reg"/>
    <property type="match status" value="1"/>
</dbReference>
<dbReference type="SMART" id="SM00448">
    <property type="entry name" value="REC"/>
    <property type="match status" value="1"/>
</dbReference>
<gene>
    <name evidence="11" type="ordered locus">Rru_A3104</name>
</gene>
<dbReference type="Pfam" id="PF25601">
    <property type="entry name" value="AAA_lid_14"/>
    <property type="match status" value="1"/>
</dbReference>
<dbReference type="PhylomeDB" id="Q2RPP6"/>
<feature type="domain" description="Sigma-54 factor interaction" evidence="9">
    <location>
        <begin position="149"/>
        <end position="378"/>
    </location>
</feature>
<evidence type="ECO:0000313" key="12">
    <source>
        <dbReference type="Proteomes" id="UP000001929"/>
    </source>
</evidence>
<dbReference type="InterPro" id="IPR014264">
    <property type="entry name" value="PEP-CTERM_resp_reg"/>
</dbReference>
<keyword evidence="1" id="KW-0547">Nucleotide-binding</keyword>
<keyword evidence="7" id="KW-0804">Transcription</keyword>
<name>Q2RPP6_RHORT</name>
<dbReference type="InterPro" id="IPR002197">
    <property type="entry name" value="HTH_Fis"/>
</dbReference>
<dbReference type="EnsemblBacteria" id="ABC23899">
    <property type="protein sequence ID" value="ABC23899"/>
    <property type="gene ID" value="Rru_A3104"/>
</dbReference>
<dbReference type="PANTHER" id="PTHR32071">
    <property type="entry name" value="TRANSCRIPTIONAL REGULATORY PROTEIN"/>
    <property type="match status" value="1"/>
</dbReference>
<evidence type="ECO:0000256" key="8">
    <source>
        <dbReference type="PROSITE-ProRule" id="PRU00169"/>
    </source>
</evidence>
<dbReference type="PROSITE" id="PS00688">
    <property type="entry name" value="SIGMA54_INTERACT_3"/>
    <property type="match status" value="1"/>
</dbReference>
<dbReference type="InterPro" id="IPR025943">
    <property type="entry name" value="Sigma_54_int_dom_ATP-bd_2"/>
</dbReference>
<dbReference type="InterPro" id="IPR027417">
    <property type="entry name" value="P-loop_NTPase"/>
</dbReference>
<evidence type="ECO:0000256" key="3">
    <source>
        <dbReference type="ARBA" id="ARBA00023012"/>
    </source>
</evidence>
<reference evidence="11 12" key="1">
    <citation type="journal article" date="2011" name="Stand. Genomic Sci.">
        <title>Complete genome sequence of Rhodospirillum rubrum type strain (S1).</title>
        <authorList>
            <person name="Munk A.C."/>
            <person name="Copeland A."/>
            <person name="Lucas S."/>
            <person name="Lapidus A."/>
            <person name="Del Rio T.G."/>
            <person name="Barry K."/>
            <person name="Detter J.C."/>
            <person name="Hammon N."/>
            <person name="Israni S."/>
            <person name="Pitluck S."/>
            <person name="Brettin T."/>
            <person name="Bruce D."/>
            <person name="Han C."/>
            <person name="Tapia R."/>
            <person name="Gilna P."/>
            <person name="Schmutz J."/>
            <person name="Larimer F."/>
            <person name="Land M."/>
            <person name="Kyrpides N.C."/>
            <person name="Mavromatis K."/>
            <person name="Richardson P."/>
            <person name="Rohde M."/>
            <person name="Goker M."/>
            <person name="Klenk H.P."/>
            <person name="Zhang Y."/>
            <person name="Roberts G.P."/>
            <person name="Reslewic S."/>
            <person name="Schwartz D.C."/>
        </authorList>
    </citation>
    <scope>NUCLEOTIDE SEQUENCE [LARGE SCALE GENOMIC DNA]</scope>
    <source>
        <strain evidence="12">ATCC 11170 / ATH 1.1.1 / DSM 467 / LMG 4362 / NCIMB 8255 / S1</strain>
    </source>
</reference>
<keyword evidence="4" id="KW-0805">Transcription regulation</keyword>
<dbReference type="FunFam" id="3.40.50.300:FF:000006">
    <property type="entry name" value="DNA-binding transcriptional regulator NtrC"/>
    <property type="match status" value="1"/>
</dbReference>
<keyword evidence="2" id="KW-0067">ATP-binding</keyword>